<dbReference type="AlphaFoldDB" id="S9PW90"/>
<dbReference type="VEuPathDB" id="FungiDB:SOCG_03684"/>
<dbReference type="SUPFAM" id="SSF81296">
    <property type="entry name" value="E set domains"/>
    <property type="match status" value="1"/>
</dbReference>
<accession>S9PW90</accession>
<evidence type="ECO:0000313" key="2">
    <source>
        <dbReference type="EMBL" id="EPX71748.1"/>
    </source>
</evidence>
<evidence type="ECO:0000259" key="1">
    <source>
        <dbReference type="Pfam" id="PF02752"/>
    </source>
</evidence>
<dbReference type="Gene3D" id="2.60.40.640">
    <property type="match status" value="1"/>
</dbReference>
<dbReference type="HOGENOM" id="CLU_667573_0_0_1"/>
<sequence>MKILKNFPSRFTNRDPSLLIKQENNSETCSLQSSNSQWELSETETLTDGLYNCEKNLDIGKQLSSVVVRSNPLYSGKREKALFPITKSPIRKSKHQLLELSKNRFIDTKNLKLAITLPEGPLHAGTLIRGHVWVSYDPLLDQDDSICITQFDIDLFGVLKINTTIEPFFSVSEKYSLQHAMPANRTKPGAFSSNEFGFLLKEPCKFSFPFAFVVPLDLGPGTLKTQKMQFSYSFSATVFYSSLSGEAQFTRTSIEKAVLPSMNENIASITNNIVCENRIDSKRFEAPKLLLRISISRSLFLSGEHVKLSIHYCCKSQSTVRSIIVYLIEYTQLLKNNSRLYQTLKRPSKTTEKVVSKCKLTQIASHHNSSQPGHLHVSLGLPQSCRSIETNAQTDRSISSYNNITCVNTTWI</sequence>
<evidence type="ECO:0000313" key="3">
    <source>
        <dbReference type="Proteomes" id="UP000016088"/>
    </source>
</evidence>
<reference evidence="2 3" key="1">
    <citation type="journal article" date="2011" name="Science">
        <title>Comparative functional genomics of the fission yeasts.</title>
        <authorList>
            <person name="Rhind N."/>
            <person name="Chen Z."/>
            <person name="Yassour M."/>
            <person name="Thompson D.A."/>
            <person name="Haas B.J."/>
            <person name="Habib N."/>
            <person name="Wapinski I."/>
            <person name="Roy S."/>
            <person name="Lin M.F."/>
            <person name="Heiman D.I."/>
            <person name="Young S.K."/>
            <person name="Furuya K."/>
            <person name="Guo Y."/>
            <person name="Pidoux A."/>
            <person name="Chen H.M."/>
            <person name="Robbertse B."/>
            <person name="Goldberg J.M."/>
            <person name="Aoki K."/>
            <person name="Bayne E.H."/>
            <person name="Berlin A.M."/>
            <person name="Desjardins C.A."/>
            <person name="Dobbs E."/>
            <person name="Dukaj L."/>
            <person name="Fan L."/>
            <person name="FitzGerald M.G."/>
            <person name="French C."/>
            <person name="Gujja S."/>
            <person name="Hansen K."/>
            <person name="Keifenheim D."/>
            <person name="Levin J.Z."/>
            <person name="Mosher R.A."/>
            <person name="Mueller C.A."/>
            <person name="Pfiffner J."/>
            <person name="Priest M."/>
            <person name="Russ C."/>
            <person name="Smialowska A."/>
            <person name="Swoboda P."/>
            <person name="Sykes S.M."/>
            <person name="Vaughn M."/>
            <person name="Vengrova S."/>
            <person name="Yoder R."/>
            <person name="Zeng Q."/>
            <person name="Allshire R."/>
            <person name="Baulcombe D."/>
            <person name="Birren B.W."/>
            <person name="Brown W."/>
            <person name="Ekwall K."/>
            <person name="Kellis M."/>
            <person name="Leatherwood J."/>
            <person name="Levin H."/>
            <person name="Margalit H."/>
            <person name="Martienssen R."/>
            <person name="Nieduszynski C.A."/>
            <person name="Spatafora J.W."/>
            <person name="Friedman N."/>
            <person name="Dalgaard J.Z."/>
            <person name="Baumann P."/>
            <person name="Niki H."/>
            <person name="Regev A."/>
            <person name="Nusbaum C."/>
        </authorList>
    </citation>
    <scope>NUCLEOTIDE SEQUENCE [LARGE SCALE GENOMIC DNA]</scope>
    <source>
        <strain evidence="3">yFS286</strain>
    </source>
</reference>
<dbReference type="RefSeq" id="XP_013019050.1">
    <property type="nucleotide sequence ID" value="XM_013163596.1"/>
</dbReference>
<dbReference type="Proteomes" id="UP000016088">
    <property type="component" value="Unassembled WGS sequence"/>
</dbReference>
<organism evidence="2 3">
    <name type="scientific">Schizosaccharomyces octosporus (strain yFS286)</name>
    <name type="common">Fission yeast</name>
    <name type="synonym">Octosporomyces octosporus</name>
    <dbReference type="NCBI Taxonomy" id="483514"/>
    <lineage>
        <taxon>Eukaryota</taxon>
        <taxon>Fungi</taxon>
        <taxon>Dikarya</taxon>
        <taxon>Ascomycota</taxon>
        <taxon>Taphrinomycotina</taxon>
        <taxon>Schizosaccharomycetes</taxon>
        <taxon>Schizosaccharomycetales</taxon>
        <taxon>Schizosaccharomycetaceae</taxon>
        <taxon>Schizosaccharomyces</taxon>
    </lineage>
</organism>
<dbReference type="Pfam" id="PF02752">
    <property type="entry name" value="Arrestin_C"/>
    <property type="match status" value="1"/>
</dbReference>
<dbReference type="EMBL" id="KE503207">
    <property type="protein sequence ID" value="EPX71748.1"/>
    <property type="molecule type" value="Genomic_DNA"/>
</dbReference>
<proteinExistence type="predicted"/>
<dbReference type="InterPro" id="IPR014756">
    <property type="entry name" value="Ig_E-set"/>
</dbReference>
<gene>
    <name evidence="2" type="ORF">SOCG_03684</name>
</gene>
<feature type="domain" description="Arrestin C-terminal-like" evidence="1">
    <location>
        <begin position="288"/>
        <end position="386"/>
    </location>
</feature>
<protein>
    <submittedName>
        <fullName evidence="2">Arrestin</fullName>
    </submittedName>
</protein>
<dbReference type="OMA" id="EPCKFSF"/>
<dbReference type="OrthoDB" id="5380413at2759"/>
<dbReference type="InterPro" id="IPR014752">
    <property type="entry name" value="Arrestin-like_C"/>
</dbReference>
<name>S9PW90_SCHOY</name>
<dbReference type="GeneID" id="25032654"/>
<dbReference type="InterPro" id="IPR011022">
    <property type="entry name" value="Arrestin_C-like"/>
</dbReference>
<keyword evidence="3" id="KW-1185">Reference proteome</keyword>